<dbReference type="OrthoDB" id="666972at2759"/>
<dbReference type="PANTHER" id="PTHR16228">
    <property type="entry name" value="DIVALENT CATION TRANSPORTER SOLUTE CARRIER FAMILY 41"/>
    <property type="match status" value="1"/>
</dbReference>
<evidence type="ECO:0000259" key="10">
    <source>
        <dbReference type="Pfam" id="PF01769"/>
    </source>
</evidence>
<keyword evidence="7" id="KW-0406">Ion transport</keyword>
<evidence type="ECO:0000256" key="2">
    <source>
        <dbReference type="ARBA" id="ARBA00009749"/>
    </source>
</evidence>
<accession>A0A9P6JLT4</accession>
<dbReference type="Pfam" id="PF01769">
    <property type="entry name" value="MgtE"/>
    <property type="match status" value="1"/>
</dbReference>
<dbReference type="GO" id="GO:0005886">
    <property type="term" value="C:plasma membrane"/>
    <property type="evidence" value="ECO:0007669"/>
    <property type="project" value="TreeGrafter"/>
</dbReference>
<evidence type="ECO:0000256" key="7">
    <source>
        <dbReference type="ARBA" id="ARBA00023065"/>
    </source>
</evidence>
<evidence type="ECO:0000256" key="6">
    <source>
        <dbReference type="ARBA" id="ARBA00022989"/>
    </source>
</evidence>
<keyword evidence="3" id="KW-0813">Transport</keyword>
<dbReference type="EMBL" id="JAAAHW010004408">
    <property type="protein sequence ID" value="KAF9974722.1"/>
    <property type="molecule type" value="Genomic_DNA"/>
</dbReference>
<sequence length="197" mass="21597">MVLLGLIPAWIYYVRQNKFVSEVAKEGWGPVFSAMLISSTAGLTLERYINQFPGMAMISPVLNGLTGNIGSIYTSRISTSLHANTKENYRATERTLFLVHIPIEILFISVIGVLGLGDVQWSVSVVFGYAVVSLTLVVIALALAKWITRLFWQWGYDPDNYALPILTSLMDVLGTALLVVGFWALGYGKSVDSSVST</sequence>
<feature type="transmembrane region" description="Helical" evidence="9">
    <location>
        <begin position="123"/>
        <end position="144"/>
    </location>
</feature>
<evidence type="ECO:0000256" key="4">
    <source>
        <dbReference type="ARBA" id="ARBA00022692"/>
    </source>
</evidence>
<evidence type="ECO:0000313" key="12">
    <source>
        <dbReference type="Proteomes" id="UP000749646"/>
    </source>
</evidence>
<dbReference type="InterPro" id="IPR045349">
    <property type="entry name" value="SLC41A1-3"/>
</dbReference>
<dbReference type="GO" id="GO:0008324">
    <property type="term" value="F:monoatomic cation transmembrane transporter activity"/>
    <property type="evidence" value="ECO:0007669"/>
    <property type="project" value="InterPro"/>
</dbReference>
<keyword evidence="8 9" id="KW-0472">Membrane</keyword>
<keyword evidence="6 9" id="KW-1133">Transmembrane helix</keyword>
<gene>
    <name evidence="11" type="ORF">BGZ65_008603</name>
</gene>
<dbReference type="SUPFAM" id="SSF161093">
    <property type="entry name" value="MgtE membrane domain-like"/>
    <property type="match status" value="1"/>
</dbReference>
<protein>
    <recommendedName>
        <fullName evidence="10">SLC41A/MgtE integral membrane domain-containing protein</fullName>
    </recommendedName>
</protein>
<keyword evidence="5" id="KW-0460">Magnesium</keyword>
<reference evidence="11" key="1">
    <citation type="journal article" date="2020" name="Fungal Divers.">
        <title>Resolving the Mortierellaceae phylogeny through synthesis of multi-gene phylogenetics and phylogenomics.</title>
        <authorList>
            <person name="Vandepol N."/>
            <person name="Liber J."/>
            <person name="Desiro A."/>
            <person name="Na H."/>
            <person name="Kennedy M."/>
            <person name="Barry K."/>
            <person name="Grigoriev I.V."/>
            <person name="Miller A.N."/>
            <person name="O'Donnell K."/>
            <person name="Stajich J.E."/>
            <person name="Bonito G."/>
        </authorList>
    </citation>
    <scope>NUCLEOTIDE SEQUENCE</scope>
    <source>
        <strain evidence="11">MES-2147</strain>
    </source>
</reference>
<evidence type="ECO:0000256" key="3">
    <source>
        <dbReference type="ARBA" id="ARBA00022448"/>
    </source>
</evidence>
<name>A0A9P6JLT4_9FUNG</name>
<dbReference type="PANTHER" id="PTHR16228:SF7">
    <property type="entry name" value="SLC41A_MGTE INTEGRAL MEMBRANE DOMAIN-CONTAINING PROTEIN"/>
    <property type="match status" value="1"/>
</dbReference>
<comment type="subcellular location">
    <subcellularLocation>
        <location evidence="1">Membrane</location>
        <topology evidence="1">Multi-pass membrane protein</topology>
    </subcellularLocation>
</comment>
<keyword evidence="12" id="KW-1185">Reference proteome</keyword>
<evidence type="ECO:0000256" key="9">
    <source>
        <dbReference type="SAM" id="Phobius"/>
    </source>
</evidence>
<organism evidence="11 12">
    <name type="scientific">Modicella reniformis</name>
    <dbReference type="NCBI Taxonomy" id="1440133"/>
    <lineage>
        <taxon>Eukaryota</taxon>
        <taxon>Fungi</taxon>
        <taxon>Fungi incertae sedis</taxon>
        <taxon>Mucoromycota</taxon>
        <taxon>Mortierellomycotina</taxon>
        <taxon>Mortierellomycetes</taxon>
        <taxon>Mortierellales</taxon>
        <taxon>Mortierellaceae</taxon>
        <taxon>Modicella</taxon>
    </lineage>
</organism>
<evidence type="ECO:0000313" key="11">
    <source>
        <dbReference type="EMBL" id="KAF9974722.1"/>
    </source>
</evidence>
<feature type="domain" description="SLC41A/MgtE integral membrane" evidence="10">
    <location>
        <begin position="60"/>
        <end position="179"/>
    </location>
</feature>
<keyword evidence="4 9" id="KW-0812">Transmembrane</keyword>
<dbReference type="InterPro" id="IPR006667">
    <property type="entry name" value="SLC41_membr_dom"/>
</dbReference>
<dbReference type="Proteomes" id="UP000749646">
    <property type="component" value="Unassembled WGS sequence"/>
</dbReference>
<evidence type="ECO:0000256" key="8">
    <source>
        <dbReference type="ARBA" id="ARBA00023136"/>
    </source>
</evidence>
<proteinExistence type="inferred from homology"/>
<evidence type="ECO:0000256" key="1">
    <source>
        <dbReference type="ARBA" id="ARBA00004141"/>
    </source>
</evidence>
<feature type="transmembrane region" description="Helical" evidence="9">
    <location>
        <begin position="96"/>
        <end position="117"/>
    </location>
</feature>
<dbReference type="InterPro" id="IPR036739">
    <property type="entry name" value="SLC41_membr_dom_sf"/>
</dbReference>
<comment type="similarity">
    <text evidence="2">Belongs to the SLC41A transporter family.</text>
</comment>
<evidence type="ECO:0000256" key="5">
    <source>
        <dbReference type="ARBA" id="ARBA00022842"/>
    </source>
</evidence>
<comment type="caution">
    <text evidence="11">The sequence shown here is derived from an EMBL/GenBank/DDBJ whole genome shotgun (WGS) entry which is preliminary data.</text>
</comment>
<dbReference type="AlphaFoldDB" id="A0A9P6JLT4"/>
<feature type="transmembrane region" description="Helical" evidence="9">
    <location>
        <begin position="165"/>
        <end position="185"/>
    </location>
</feature>
<dbReference type="Gene3D" id="1.10.357.20">
    <property type="entry name" value="SLC41 divalent cation transporters, integral membrane domain"/>
    <property type="match status" value="1"/>
</dbReference>